<dbReference type="InterPro" id="IPR005024">
    <property type="entry name" value="Snf7_fam"/>
</dbReference>
<proteinExistence type="predicted"/>
<dbReference type="Gene3D" id="6.10.140.1230">
    <property type="match status" value="1"/>
</dbReference>
<organism evidence="1">
    <name type="scientific">marine sediment metagenome</name>
    <dbReference type="NCBI Taxonomy" id="412755"/>
    <lineage>
        <taxon>unclassified sequences</taxon>
        <taxon>metagenomes</taxon>
        <taxon>ecological metagenomes</taxon>
    </lineage>
</organism>
<comment type="caution">
    <text evidence="1">The sequence shown here is derived from an EMBL/GenBank/DDBJ whole genome shotgun (WGS) entry which is preliminary data.</text>
</comment>
<evidence type="ECO:0000313" key="1">
    <source>
        <dbReference type="EMBL" id="GAI07436.1"/>
    </source>
</evidence>
<dbReference type="EMBL" id="BARV01010057">
    <property type="protein sequence ID" value="GAI07436.1"/>
    <property type="molecule type" value="Genomic_DNA"/>
</dbReference>
<dbReference type="GO" id="GO:0007034">
    <property type="term" value="P:vacuolar transport"/>
    <property type="evidence" value="ECO:0007669"/>
    <property type="project" value="InterPro"/>
</dbReference>
<reference evidence="1" key="1">
    <citation type="journal article" date="2014" name="Front. Microbiol.">
        <title>High frequency of phylogenetically diverse reductive dehalogenase-homologous genes in deep subseafloor sedimentary metagenomes.</title>
        <authorList>
            <person name="Kawai M."/>
            <person name="Futagami T."/>
            <person name="Toyoda A."/>
            <person name="Takaki Y."/>
            <person name="Nishi S."/>
            <person name="Hori S."/>
            <person name="Arai W."/>
            <person name="Tsubouchi T."/>
            <person name="Morono Y."/>
            <person name="Uchiyama I."/>
            <person name="Ito T."/>
            <person name="Fujiyama A."/>
            <person name="Inagaki F."/>
            <person name="Takami H."/>
        </authorList>
    </citation>
    <scope>NUCLEOTIDE SEQUENCE</scope>
    <source>
        <strain evidence="1">Expedition CK06-06</strain>
    </source>
</reference>
<dbReference type="Pfam" id="PF03357">
    <property type="entry name" value="Snf7"/>
    <property type="match status" value="1"/>
</dbReference>
<accession>X1LNM4</accession>
<name>X1LNM4_9ZZZZ</name>
<protein>
    <recommendedName>
        <fullName evidence="2">Snf7 domain-containing protein</fullName>
    </recommendedName>
</protein>
<gene>
    <name evidence="1" type="ORF">S06H3_19610</name>
</gene>
<dbReference type="PANTHER" id="PTHR10476">
    <property type="entry name" value="CHARGED MULTIVESICULAR BODY PROTEIN"/>
    <property type="match status" value="1"/>
</dbReference>
<feature type="non-terminal residue" evidence="1">
    <location>
        <position position="147"/>
    </location>
</feature>
<sequence length="147" mass="16854">MVFGKFVRWLGGGKNTRDYIIDLKMVNKRLARSSKKLETDEKKLQRKTRDAMKRGLMDQARLYASNVARNRKWVYSYTRLTTRIEGIIFRLEQADSVQQLAGELKGMAGALREVNASLNAPEISALVEDLENSFEGIEMTTDMMDED</sequence>
<dbReference type="AlphaFoldDB" id="X1LNM4"/>
<evidence type="ECO:0008006" key="2">
    <source>
        <dbReference type="Google" id="ProtNLM"/>
    </source>
</evidence>